<feature type="transmembrane region" description="Helical" evidence="2">
    <location>
        <begin position="12"/>
        <end position="35"/>
    </location>
</feature>
<dbReference type="InParanoid" id="K5VMI2"/>
<dbReference type="HOGENOM" id="CLU_085798_0_0_1"/>
<dbReference type="OrthoDB" id="5327148at2759"/>
<evidence type="ECO:0000256" key="1">
    <source>
        <dbReference type="SAM" id="MobiDB-lite"/>
    </source>
</evidence>
<dbReference type="AlphaFoldDB" id="K5VMI2"/>
<reference evidence="3 4" key="1">
    <citation type="journal article" date="2012" name="BMC Genomics">
        <title>Comparative genomics of the white-rot fungi, Phanerochaete carnosa and P. chrysosporium, to elucidate the genetic basis of the distinct wood types they colonize.</title>
        <authorList>
            <person name="Suzuki H."/>
            <person name="MacDonald J."/>
            <person name="Syed K."/>
            <person name="Salamov A."/>
            <person name="Hori C."/>
            <person name="Aerts A."/>
            <person name="Henrissat B."/>
            <person name="Wiebenga A."/>
            <person name="vanKuyk P.A."/>
            <person name="Barry K."/>
            <person name="Lindquist E."/>
            <person name="LaButti K."/>
            <person name="Lapidus A."/>
            <person name="Lucas S."/>
            <person name="Coutinho P."/>
            <person name="Gong Y."/>
            <person name="Samejima M."/>
            <person name="Mahadevan R."/>
            <person name="Abou-Zaid M."/>
            <person name="de Vries R.P."/>
            <person name="Igarashi K."/>
            <person name="Yadav J.S."/>
            <person name="Grigoriev I.V."/>
            <person name="Master E.R."/>
        </authorList>
    </citation>
    <scope>NUCLEOTIDE SEQUENCE [LARGE SCALE GENOMIC DNA]</scope>
    <source>
        <strain evidence="3 4">HHB-10118-sp</strain>
    </source>
</reference>
<dbReference type="KEGG" id="pco:PHACADRAFT_261267"/>
<name>K5VMI2_PHACS</name>
<keyword evidence="4" id="KW-1185">Reference proteome</keyword>
<gene>
    <name evidence="3" type="ORF">PHACADRAFT_261267</name>
</gene>
<dbReference type="EMBL" id="JH930475">
    <property type="protein sequence ID" value="EKM52678.1"/>
    <property type="molecule type" value="Genomic_DNA"/>
</dbReference>
<evidence type="ECO:0000313" key="4">
    <source>
        <dbReference type="Proteomes" id="UP000008370"/>
    </source>
</evidence>
<dbReference type="RefSeq" id="XP_007399019.1">
    <property type="nucleotide sequence ID" value="XM_007398957.1"/>
</dbReference>
<feature type="transmembrane region" description="Helical" evidence="2">
    <location>
        <begin position="80"/>
        <end position="99"/>
    </location>
</feature>
<feature type="compositionally biased region" description="Low complexity" evidence="1">
    <location>
        <begin position="243"/>
        <end position="267"/>
    </location>
</feature>
<sequence length="291" mass="31518">MNTRNLLFYSLNAVRAISIISLLLLFASTIVTMVYDVRAVNAFIAAGKTETSSNSTGIDCSVDDCDYIEGSTVPNQPAGAFWAILNWLLVIWQVIVCILSEFGWPEVFFSSFFPILGPDFGLGALGVIQCLLGAAVLSHHVPELMLVAAFFVFAVGCLNILFGLIFRERAKRHRSVRAWREAGRDVLPTAATPPGMLYTGSDASRSGSFSSDKTGLGFGRQGVKWAEAQGYVVREPDEAVPPYASKPSSHASRSSGSAYSGGSRPASEAGGEPDYEHEHEHEHENEGQYED</sequence>
<evidence type="ECO:0000313" key="3">
    <source>
        <dbReference type="EMBL" id="EKM52678.1"/>
    </source>
</evidence>
<protein>
    <submittedName>
        <fullName evidence="3">Uncharacterized protein</fullName>
    </submittedName>
</protein>
<evidence type="ECO:0000256" key="2">
    <source>
        <dbReference type="SAM" id="Phobius"/>
    </source>
</evidence>
<feature type="region of interest" description="Disordered" evidence="1">
    <location>
        <begin position="237"/>
        <end position="291"/>
    </location>
</feature>
<keyword evidence="2" id="KW-0812">Transmembrane</keyword>
<keyword evidence="2" id="KW-0472">Membrane</keyword>
<feature type="transmembrane region" description="Helical" evidence="2">
    <location>
        <begin position="144"/>
        <end position="166"/>
    </location>
</feature>
<dbReference type="Proteomes" id="UP000008370">
    <property type="component" value="Unassembled WGS sequence"/>
</dbReference>
<feature type="compositionally biased region" description="Basic and acidic residues" evidence="1">
    <location>
        <begin position="274"/>
        <end position="291"/>
    </location>
</feature>
<keyword evidence="2" id="KW-1133">Transmembrane helix</keyword>
<accession>K5VMI2</accession>
<organism evidence="3 4">
    <name type="scientific">Phanerochaete carnosa (strain HHB-10118-sp)</name>
    <name type="common">White-rot fungus</name>
    <name type="synonym">Peniophora carnosa</name>
    <dbReference type="NCBI Taxonomy" id="650164"/>
    <lineage>
        <taxon>Eukaryota</taxon>
        <taxon>Fungi</taxon>
        <taxon>Dikarya</taxon>
        <taxon>Basidiomycota</taxon>
        <taxon>Agaricomycotina</taxon>
        <taxon>Agaricomycetes</taxon>
        <taxon>Polyporales</taxon>
        <taxon>Phanerochaetaceae</taxon>
        <taxon>Phanerochaete</taxon>
    </lineage>
</organism>
<dbReference type="GeneID" id="18917937"/>
<proteinExistence type="predicted"/>